<evidence type="ECO:0000313" key="2">
    <source>
        <dbReference type="EMBL" id="SEB84269.1"/>
    </source>
</evidence>
<protein>
    <recommendedName>
        <fullName evidence="1">(S)-ureidoglycine aminohydrolase cupin domain-containing protein</fullName>
    </recommendedName>
</protein>
<accession>A0ABY0XPQ1</accession>
<dbReference type="SUPFAM" id="SSF51182">
    <property type="entry name" value="RmlC-like cupins"/>
    <property type="match status" value="1"/>
</dbReference>
<comment type="caution">
    <text evidence="2">The sequence shown here is derived from an EMBL/GenBank/DDBJ whole genome shotgun (WGS) entry which is preliminary data.</text>
</comment>
<dbReference type="RefSeq" id="WP_047530231.1">
    <property type="nucleotide sequence ID" value="NZ_FNRV01000001.1"/>
</dbReference>
<dbReference type="InterPro" id="IPR014710">
    <property type="entry name" value="RmlC-like_jellyroll"/>
</dbReference>
<keyword evidence="3" id="KW-1185">Reference proteome</keyword>
<evidence type="ECO:0000259" key="1">
    <source>
        <dbReference type="Pfam" id="PF05899"/>
    </source>
</evidence>
<dbReference type="InterPro" id="IPR008579">
    <property type="entry name" value="UGlyAH_Cupin_dom"/>
</dbReference>
<dbReference type="PANTHER" id="PTHR40943">
    <property type="entry name" value="CYTOPLASMIC PROTEIN-RELATED"/>
    <property type="match status" value="1"/>
</dbReference>
<dbReference type="InterPro" id="IPR011051">
    <property type="entry name" value="RmlC_Cupin_sf"/>
</dbReference>
<reference evidence="2 3" key="1">
    <citation type="submission" date="2016-10" db="EMBL/GenBank/DDBJ databases">
        <authorList>
            <person name="Varghese N."/>
            <person name="Submissions S."/>
        </authorList>
    </citation>
    <scope>NUCLEOTIDE SEQUENCE [LARGE SCALE GENOMIC DNA]</scope>
    <source>
        <strain evidence="2 3">DSM 18327</strain>
    </source>
</reference>
<feature type="domain" description="(S)-ureidoglycine aminohydrolase cupin" evidence="1">
    <location>
        <begin position="44"/>
        <end position="116"/>
    </location>
</feature>
<dbReference type="EMBL" id="FNRV01000001">
    <property type="protein sequence ID" value="SEB84269.1"/>
    <property type="molecule type" value="Genomic_DNA"/>
</dbReference>
<gene>
    <name evidence="2" type="ORF">SAMN05216205_0783</name>
</gene>
<dbReference type="PANTHER" id="PTHR40943:SF1">
    <property type="entry name" value="CYTOPLASMIC PROTEIN"/>
    <property type="match status" value="1"/>
</dbReference>
<dbReference type="CDD" id="cd02227">
    <property type="entry name" value="cupin_TM1112-like"/>
    <property type="match status" value="1"/>
</dbReference>
<proteinExistence type="predicted"/>
<organism evidence="2 3">
    <name type="scientific">Pseudomonas mohnii</name>
    <dbReference type="NCBI Taxonomy" id="395600"/>
    <lineage>
        <taxon>Bacteria</taxon>
        <taxon>Pseudomonadati</taxon>
        <taxon>Pseudomonadota</taxon>
        <taxon>Gammaproteobacteria</taxon>
        <taxon>Pseudomonadales</taxon>
        <taxon>Pseudomonadaceae</taxon>
        <taxon>Pseudomonas</taxon>
    </lineage>
</organism>
<sequence length="120" mass="13159">MSSALPQHVINFANPQLIPKELEVNDPAIVDAPYRSSSWRHFVAPQKNAVAGIWEAGPHLERCQCDYDELCHILEGTVRLTDAQGVSCTFGPGSSFVVAAGFQGTWENLTAVRKVYFILG</sequence>
<evidence type="ECO:0000313" key="3">
    <source>
        <dbReference type="Proteomes" id="UP000199665"/>
    </source>
</evidence>
<dbReference type="Proteomes" id="UP000199665">
    <property type="component" value="Unassembled WGS sequence"/>
</dbReference>
<dbReference type="Pfam" id="PF05899">
    <property type="entry name" value="Cupin_3"/>
    <property type="match status" value="1"/>
</dbReference>
<dbReference type="Gene3D" id="2.60.120.10">
    <property type="entry name" value="Jelly Rolls"/>
    <property type="match status" value="1"/>
</dbReference>
<name>A0ABY0XPQ1_9PSED</name>